<evidence type="ECO:0008006" key="5">
    <source>
        <dbReference type="Google" id="ProtNLM"/>
    </source>
</evidence>
<feature type="transmembrane region" description="Helical" evidence="2">
    <location>
        <begin position="144"/>
        <end position="164"/>
    </location>
</feature>
<feature type="transmembrane region" description="Helical" evidence="2">
    <location>
        <begin position="322"/>
        <end position="340"/>
    </location>
</feature>
<keyword evidence="4" id="KW-1185">Reference proteome</keyword>
<evidence type="ECO:0000256" key="2">
    <source>
        <dbReference type="SAM" id="Phobius"/>
    </source>
</evidence>
<name>A0ABY9W986_9ACTN</name>
<feature type="transmembrane region" description="Helical" evidence="2">
    <location>
        <begin position="185"/>
        <end position="202"/>
    </location>
</feature>
<keyword evidence="2" id="KW-1133">Transmembrane helix</keyword>
<gene>
    <name evidence="3" type="ORF">RI138_29340</name>
</gene>
<evidence type="ECO:0000313" key="3">
    <source>
        <dbReference type="EMBL" id="WNF30602.1"/>
    </source>
</evidence>
<reference evidence="3 4" key="1">
    <citation type="submission" date="2023-09" db="EMBL/GenBank/DDBJ databases">
        <title>Genome completion map analysis of the actinomycetes C11-1.</title>
        <authorList>
            <person name="Qin P."/>
            <person name="Guan P."/>
        </authorList>
    </citation>
    <scope>NUCLEOTIDE SEQUENCE [LARGE SCALE GENOMIC DNA]</scope>
    <source>
        <strain evidence="3 4">C11-1</strain>
    </source>
</reference>
<dbReference type="EMBL" id="CP134500">
    <property type="protein sequence ID" value="WNF30602.1"/>
    <property type="molecule type" value="Genomic_DNA"/>
</dbReference>
<feature type="transmembrane region" description="Helical" evidence="2">
    <location>
        <begin position="69"/>
        <end position="88"/>
    </location>
</feature>
<protein>
    <recommendedName>
        <fullName evidence="5">ABC-2 type transport system permease protein</fullName>
    </recommendedName>
</protein>
<feature type="transmembrane region" description="Helical" evidence="2">
    <location>
        <begin position="43"/>
        <end position="63"/>
    </location>
</feature>
<dbReference type="Proteomes" id="UP001303236">
    <property type="component" value="Chromosome"/>
</dbReference>
<feature type="transmembrane region" description="Helical" evidence="2">
    <location>
        <begin position="394"/>
        <end position="414"/>
    </location>
</feature>
<keyword evidence="2" id="KW-0472">Membrane</keyword>
<feature type="transmembrane region" description="Helical" evidence="2">
    <location>
        <begin position="420"/>
        <end position="448"/>
    </location>
</feature>
<feature type="transmembrane region" description="Helical" evidence="2">
    <location>
        <begin position="249"/>
        <end position="272"/>
    </location>
</feature>
<feature type="region of interest" description="Disordered" evidence="1">
    <location>
        <begin position="554"/>
        <end position="573"/>
    </location>
</feature>
<organism evidence="3 4">
    <name type="scientific">Streptomyces durocortorensis</name>
    <dbReference type="NCBI Taxonomy" id="2811104"/>
    <lineage>
        <taxon>Bacteria</taxon>
        <taxon>Bacillati</taxon>
        <taxon>Actinomycetota</taxon>
        <taxon>Actinomycetes</taxon>
        <taxon>Kitasatosporales</taxon>
        <taxon>Streptomycetaceae</taxon>
        <taxon>Streptomyces</taxon>
    </lineage>
</organism>
<sequence length="573" mass="59802">MAGFLTGARESTPTGFRSTVEPLVRLKFTILRHSSSGVRLSRVLFWPAAVVATWGAVLLADGADVRHDVLLLVLAIWGVGWMLGPVLASGAGVLRPAFFSLLPVGRRRLGLALLAAACVGYGPAVTVLSLAAPAVHAVDLGGVAALPVALLAVPPLLVFVVALSRTVYALMGSAMGSRLGVTMSAVQYGLLIAGLFTGWLAISSTQQGVAAVVREGLPGERAARVLEVFPTSWPVLAVEAAADGRWAVAFGWLLGLAVAAAAMAGVCTLVLTPRTPVRAPRRRFRPLGSRVLTGRPVLPTTPTGAVVGKELRQWWRDPWRSLELQCGAWTGLFIGVIGLISGVPQLLPFVGLAVALMAALTACNLLGQDGTAVWLTVVGADRGTVRADIRGRQAALLLLFGPVSFVLTAAFTLISGQHQFWALALALLPAVLGSAVGVAVLLSVVAATPGVDPKYRVGPNDAGDVSYQIWFGLYGTLLPVLPTAALAVPALVGGQTVLAWAAVPLGLLNGAAVAWLLGRLAYRRLDARLPETFVRLRYGRSIASQQQPAGNGLLDRMERGAVKGNQERKPVGT</sequence>
<feature type="transmembrane region" description="Helical" evidence="2">
    <location>
        <begin position="346"/>
        <end position="366"/>
    </location>
</feature>
<feature type="transmembrane region" description="Helical" evidence="2">
    <location>
        <begin position="498"/>
        <end position="518"/>
    </location>
</feature>
<keyword evidence="2" id="KW-0812">Transmembrane</keyword>
<accession>A0ABY9W986</accession>
<feature type="compositionally biased region" description="Basic and acidic residues" evidence="1">
    <location>
        <begin position="555"/>
        <end position="573"/>
    </location>
</feature>
<evidence type="ECO:0000313" key="4">
    <source>
        <dbReference type="Proteomes" id="UP001303236"/>
    </source>
</evidence>
<evidence type="ECO:0000256" key="1">
    <source>
        <dbReference type="SAM" id="MobiDB-lite"/>
    </source>
</evidence>
<feature type="transmembrane region" description="Helical" evidence="2">
    <location>
        <begin position="109"/>
        <end position="132"/>
    </location>
</feature>
<proteinExistence type="predicted"/>
<feature type="transmembrane region" description="Helical" evidence="2">
    <location>
        <begin position="469"/>
        <end position="492"/>
    </location>
</feature>